<organism evidence="2 3">
    <name type="scientific">Methylobacterium brachythecii</name>
    <dbReference type="NCBI Taxonomy" id="1176177"/>
    <lineage>
        <taxon>Bacteria</taxon>
        <taxon>Pseudomonadati</taxon>
        <taxon>Pseudomonadota</taxon>
        <taxon>Alphaproteobacteria</taxon>
        <taxon>Hyphomicrobiales</taxon>
        <taxon>Methylobacteriaceae</taxon>
        <taxon>Methylobacterium</taxon>
    </lineage>
</organism>
<keyword evidence="1" id="KW-0812">Transmembrane</keyword>
<protein>
    <submittedName>
        <fullName evidence="2">Uncharacterized protein</fullName>
    </submittedName>
</protein>
<name>A0A7W6AIV2_9HYPH</name>
<gene>
    <name evidence="2" type="ORF">GGR33_003666</name>
</gene>
<sequence>MSWKWIEGKGDWVIDMTLLGSGALSIAFAVTIGLLALVR</sequence>
<accession>A0A7W6AIV2</accession>
<comment type="caution">
    <text evidence="2">The sequence shown here is derived from an EMBL/GenBank/DDBJ whole genome shotgun (WGS) entry which is preliminary data.</text>
</comment>
<feature type="transmembrane region" description="Helical" evidence="1">
    <location>
        <begin position="12"/>
        <end position="38"/>
    </location>
</feature>
<dbReference type="AlphaFoldDB" id="A0A7W6AIV2"/>
<evidence type="ECO:0000313" key="3">
    <source>
        <dbReference type="Proteomes" id="UP000517759"/>
    </source>
</evidence>
<proteinExistence type="predicted"/>
<evidence type="ECO:0000256" key="1">
    <source>
        <dbReference type="SAM" id="Phobius"/>
    </source>
</evidence>
<keyword evidence="1" id="KW-1133">Transmembrane helix</keyword>
<keyword evidence="1" id="KW-0472">Membrane</keyword>
<evidence type="ECO:0000313" key="2">
    <source>
        <dbReference type="EMBL" id="MBB3904152.1"/>
    </source>
</evidence>
<dbReference type="Proteomes" id="UP000517759">
    <property type="component" value="Unassembled WGS sequence"/>
</dbReference>
<dbReference type="EMBL" id="JACIDN010000006">
    <property type="protein sequence ID" value="MBB3904152.1"/>
    <property type="molecule type" value="Genomic_DNA"/>
</dbReference>
<reference evidence="2 3" key="1">
    <citation type="submission" date="2020-08" db="EMBL/GenBank/DDBJ databases">
        <title>Genomic Encyclopedia of Type Strains, Phase IV (KMG-IV): sequencing the most valuable type-strain genomes for metagenomic binning, comparative biology and taxonomic classification.</title>
        <authorList>
            <person name="Goeker M."/>
        </authorList>
    </citation>
    <scope>NUCLEOTIDE SEQUENCE [LARGE SCALE GENOMIC DNA]</scope>
    <source>
        <strain evidence="2 3">DSM 24105</strain>
    </source>
</reference>